<proteinExistence type="predicted"/>
<reference evidence="1 2" key="1">
    <citation type="submission" date="2019-07" db="EMBL/GenBank/DDBJ databases">
        <title>The pathways for chlorine oxyanion respiration interact through the shared metabolite chlorate.</title>
        <authorList>
            <person name="Barnum T.P."/>
            <person name="Cheng Y."/>
            <person name="Hill K.A."/>
            <person name="Lucas L.N."/>
            <person name="Carlson H.K."/>
            <person name="Coates J.D."/>
        </authorList>
    </citation>
    <scope>NUCLEOTIDE SEQUENCE [LARGE SCALE GENOMIC DNA]</scope>
    <source>
        <strain evidence="1 2">BK-1</strain>
    </source>
</reference>
<dbReference type="Proteomes" id="UP000316649">
    <property type="component" value="Unassembled WGS sequence"/>
</dbReference>
<organism evidence="1 2">
    <name type="scientific">Sedimenticola selenatireducens</name>
    <dbReference type="NCBI Taxonomy" id="191960"/>
    <lineage>
        <taxon>Bacteria</taxon>
        <taxon>Pseudomonadati</taxon>
        <taxon>Pseudomonadota</taxon>
        <taxon>Gammaproteobacteria</taxon>
        <taxon>Chromatiales</taxon>
        <taxon>Sedimenticolaceae</taxon>
        <taxon>Sedimenticola</taxon>
    </lineage>
</organism>
<dbReference type="RefSeq" id="WP_144358466.1">
    <property type="nucleotide sequence ID" value="NZ_VMNH01000007.1"/>
</dbReference>
<name>A0A558DRR6_9GAMM</name>
<protein>
    <submittedName>
        <fullName evidence="1">Uncharacterized protein</fullName>
    </submittedName>
</protein>
<sequence>MQHTIRLLAPEYFIATKLEAYQGRGNNDPLLSHDLEDIINLVDGREELLGEIGQLQTSVRTYIAQQFAEL</sequence>
<evidence type="ECO:0000313" key="1">
    <source>
        <dbReference type="EMBL" id="TVO75886.1"/>
    </source>
</evidence>
<accession>A0A558DRR6</accession>
<dbReference type="EMBL" id="VMNH01000007">
    <property type="protein sequence ID" value="TVO75886.1"/>
    <property type="molecule type" value="Genomic_DNA"/>
</dbReference>
<gene>
    <name evidence="1" type="ORF">FHP88_07760</name>
</gene>
<comment type="caution">
    <text evidence="1">The sequence shown here is derived from an EMBL/GenBank/DDBJ whole genome shotgun (WGS) entry which is preliminary data.</text>
</comment>
<evidence type="ECO:0000313" key="2">
    <source>
        <dbReference type="Proteomes" id="UP000316649"/>
    </source>
</evidence>
<dbReference type="OrthoDB" id="114489at2"/>
<dbReference type="AlphaFoldDB" id="A0A558DRR6"/>
<keyword evidence="2" id="KW-1185">Reference proteome</keyword>